<accession>A0AAV2SEH4</accession>
<dbReference type="InterPro" id="IPR050969">
    <property type="entry name" value="Dev_Signal_Modulators"/>
</dbReference>
<feature type="domain" description="EGF-like" evidence="4">
    <location>
        <begin position="294"/>
        <end position="325"/>
    </location>
</feature>
<dbReference type="SUPFAM" id="SSF57196">
    <property type="entry name" value="EGF/Laminin"/>
    <property type="match status" value="1"/>
</dbReference>
<proteinExistence type="predicted"/>
<dbReference type="PROSITE" id="PS01186">
    <property type="entry name" value="EGF_2"/>
    <property type="match status" value="1"/>
</dbReference>
<dbReference type="Gene3D" id="2.10.25.10">
    <property type="entry name" value="Laminin"/>
    <property type="match status" value="4"/>
</dbReference>
<dbReference type="EMBL" id="CAXKWB010058258">
    <property type="protein sequence ID" value="CAL4180540.1"/>
    <property type="molecule type" value="Genomic_DNA"/>
</dbReference>
<keyword evidence="6" id="KW-1185">Reference proteome</keyword>
<protein>
    <recommendedName>
        <fullName evidence="4">EGF-like domain-containing protein</fullName>
    </recommendedName>
</protein>
<evidence type="ECO:0000259" key="4">
    <source>
        <dbReference type="PROSITE" id="PS50026"/>
    </source>
</evidence>
<keyword evidence="1" id="KW-0732">Signal</keyword>
<dbReference type="Proteomes" id="UP001497623">
    <property type="component" value="Unassembled WGS sequence"/>
</dbReference>
<feature type="non-terminal residue" evidence="5">
    <location>
        <position position="1"/>
    </location>
</feature>
<dbReference type="AlphaFoldDB" id="A0AAV2SEH4"/>
<keyword evidence="3" id="KW-0245">EGF-like domain</keyword>
<evidence type="ECO:0000256" key="3">
    <source>
        <dbReference type="PROSITE-ProRule" id="PRU00076"/>
    </source>
</evidence>
<dbReference type="PANTHER" id="PTHR14949:SF56">
    <property type="entry name" value="EGF-LIKE-DOMAIN, MULTIPLE 7"/>
    <property type="match status" value="1"/>
</dbReference>
<organism evidence="5 6">
    <name type="scientific">Meganyctiphanes norvegica</name>
    <name type="common">Northern krill</name>
    <name type="synonym">Thysanopoda norvegica</name>
    <dbReference type="NCBI Taxonomy" id="48144"/>
    <lineage>
        <taxon>Eukaryota</taxon>
        <taxon>Metazoa</taxon>
        <taxon>Ecdysozoa</taxon>
        <taxon>Arthropoda</taxon>
        <taxon>Crustacea</taxon>
        <taxon>Multicrustacea</taxon>
        <taxon>Malacostraca</taxon>
        <taxon>Eumalacostraca</taxon>
        <taxon>Eucarida</taxon>
        <taxon>Euphausiacea</taxon>
        <taxon>Euphausiidae</taxon>
        <taxon>Meganyctiphanes</taxon>
    </lineage>
</organism>
<feature type="disulfide bond" evidence="3">
    <location>
        <begin position="315"/>
        <end position="324"/>
    </location>
</feature>
<comment type="caution">
    <text evidence="3">Lacks conserved residue(s) required for the propagation of feature annotation.</text>
</comment>
<dbReference type="PANTHER" id="PTHR14949">
    <property type="entry name" value="EGF-LIKE-DOMAIN, MULTIPLE 7, 8"/>
    <property type="match status" value="1"/>
</dbReference>
<evidence type="ECO:0000313" key="5">
    <source>
        <dbReference type="EMBL" id="CAL4180540.1"/>
    </source>
</evidence>
<dbReference type="GO" id="GO:0005576">
    <property type="term" value="C:extracellular region"/>
    <property type="evidence" value="ECO:0007669"/>
    <property type="project" value="TreeGrafter"/>
</dbReference>
<dbReference type="SUPFAM" id="SSF57440">
    <property type="entry name" value="Kringle-like"/>
    <property type="match status" value="1"/>
</dbReference>
<name>A0AAV2SEH4_MEGNR</name>
<evidence type="ECO:0000256" key="1">
    <source>
        <dbReference type="ARBA" id="ARBA00022729"/>
    </source>
</evidence>
<evidence type="ECO:0000256" key="2">
    <source>
        <dbReference type="ARBA" id="ARBA00023157"/>
    </source>
</evidence>
<sequence>GLVCPSYADKFNLPRCEFKCPCECENGGTCVHENNKTFCKCPKTHTGECCDIKKCPDEIAGKIRYSSSYSKFIDVECPVGYIHTGSRIQTYTYECKDGMWQVSEGRCVPVCENNCLNGGTCCGPNLCCCTYEYTGEQCQQKLCINIEPPIVNNADIQIGHKDMKINCRKGYVLLEGNTGTTIACENHKWQLIQEKIHCYPECDCQNEGYCDIPNICICPPDYAGNKCQYQRCMEPPKKLYHASVTYNMDTYTAMIKCDAGYKLTNGEESLAVECRKGEWRFESAHLSSAALACVPVCRSPCRNGGRCVKTDICRCPTGFAGKVCELRFEITVDKKKCIFPFMFKNKWYYSCGRIFSRALYCA</sequence>
<dbReference type="GO" id="GO:0009986">
    <property type="term" value="C:cell surface"/>
    <property type="evidence" value="ECO:0007669"/>
    <property type="project" value="TreeGrafter"/>
</dbReference>
<keyword evidence="2 3" id="KW-1015">Disulfide bond</keyword>
<evidence type="ECO:0000313" key="6">
    <source>
        <dbReference type="Proteomes" id="UP001497623"/>
    </source>
</evidence>
<dbReference type="GO" id="GO:0005102">
    <property type="term" value="F:signaling receptor binding"/>
    <property type="evidence" value="ECO:0007669"/>
    <property type="project" value="TreeGrafter"/>
</dbReference>
<dbReference type="PROSITE" id="PS50026">
    <property type="entry name" value="EGF_3"/>
    <property type="match status" value="1"/>
</dbReference>
<dbReference type="InterPro" id="IPR013806">
    <property type="entry name" value="Kringle-like"/>
</dbReference>
<feature type="non-terminal residue" evidence="5">
    <location>
        <position position="362"/>
    </location>
</feature>
<dbReference type="PROSITE" id="PS00022">
    <property type="entry name" value="EGF_1"/>
    <property type="match status" value="2"/>
</dbReference>
<dbReference type="InterPro" id="IPR000742">
    <property type="entry name" value="EGF"/>
</dbReference>
<dbReference type="SMART" id="SM00181">
    <property type="entry name" value="EGF"/>
    <property type="match status" value="2"/>
</dbReference>
<gene>
    <name evidence="5" type="ORF">MNOR_LOCUS35325</name>
</gene>
<feature type="disulfide bond" evidence="3">
    <location>
        <begin position="297"/>
        <end position="307"/>
    </location>
</feature>
<reference evidence="5 6" key="1">
    <citation type="submission" date="2024-05" db="EMBL/GenBank/DDBJ databases">
        <authorList>
            <person name="Wallberg A."/>
        </authorList>
    </citation>
    <scope>NUCLEOTIDE SEQUENCE [LARGE SCALE GENOMIC DNA]</scope>
</reference>
<comment type="caution">
    <text evidence="5">The sequence shown here is derived from an EMBL/GenBank/DDBJ whole genome shotgun (WGS) entry which is preliminary data.</text>
</comment>